<sequence length="185" mass="20359">MAKLQEKLKSLGMTLKIIGNSAVVMNTVVRNPEEPETRPEPVEQTHSDLSLEVETLDPGSVADVEDNARVPEPSVDIQSQTNCSTPVQRLEAEYGRVMRVSAEEVDLEPVVYLREGSALMAQLRYQLIMLPEIEEQGPECDIDEANVGVPGVTTPKMEAKLRGILKHHRSIFLGDGMGLRSRLGA</sequence>
<dbReference type="AlphaFoldDB" id="A0A225VCY5"/>
<reference evidence="2" key="1">
    <citation type="submission" date="2017-03" db="EMBL/GenBank/DDBJ databases">
        <title>Phytopthora megakarya and P. palmivora, two closely related causual agents of cacao black pod achieved similar genome size and gene model numbers by different mechanisms.</title>
        <authorList>
            <person name="Ali S."/>
            <person name="Shao J."/>
            <person name="Larry D.J."/>
            <person name="Kronmiller B."/>
            <person name="Shen D."/>
            <person name="Strem M.D."/>
            <person name="Melnick R.L."/>
            <person name="Guiltinan M.J."/>
            <person name="Tyler B.M."/>
            <person name="Meinhardt L.W."/>
            <person name="Bailey B.A."/>
        </authorList>
    </citation>
    <scope>NUCLEOTIDE SEQUENCE [LARGE SCALE GENOMIC DNA]</scope>
    <source>
        <strain evidence="2">zdho120</strain>
    </source>
</reference>
<dbReference type="EMBL" id="NBNE01005976">
    <property type="protein sequence ID" value="OWZ02728.1"/>
    <property type="molecule type" value="Genomic_DNA"/>
</dbReference>
<name>A0A225VCY5_9STRA</name>
<dbReference type="Proteomes" id="UP000198211">
    <property type="component" value="Unassembled WGS sequence"/>
</dbReference>
<proteinExistence type="predicted"/>
<evidence type="ECO:0000313" key="2">
    <source>
        <dbReference type="Proteomes" id="UP000198211"/>
    </source>
</evidence>
<comment type="caution">
    <text evidence="1">The sequence shown here is derived from an EMBL/GenBank/DDBJ whole genome shotgun (WGS) entry which is preliminary data.</text>
</comment>
<gene>
    <name evidence="1" type="ORF">PHMEG_00025662</name>
</gene>
<organism evidence="1 2">
    <name type="scientific">Phytophthora megakarya</name>
    <dbReference type="NCBI Taxonomy" id="4795"/>
    <lineage>
        <taxon>Eukaryota</taxon>
        <taxon>Sar</taxon>
        <taxon>Stramenopiles</taxon>
        <taxon>Oomycota</taxon>
        <taxon>Peronosporomycetes</taxon>
        <taxon>Peronosporales</taxon>
        <taxon>Peronosporaceae</taxon>
        <taxon>Phytophthora</taxon>
    </lineage>
</organism>
<dbReference type="OrthoDB" id="106507at2759"/>
<keyword evidence="2" id="KW-1185">Reference proteome</keyword>
<evidence type="ECO:0000313" key="1">
    <source>
        <dbReference type="EMBL" id="OWZ02728.1"/>
    </source>
</evidence>
<accession>A0A225VCY5</accession>
<protein>
    <submittedName>
        <fullName evidence="1">Uncharacterized protein</fullName>
    </submittedName>
</protein>